<dbReference type="Gene3D" id="1.25.40.10">
    <property type="entry name" value="Tetratricopeptide repeat domain"/>
    <property type="match status" value="1"/>
</dbReference>
<feature type="repeat" description="TPR" evidence="5">
    <location>
        <begin position="396"/>
        <end position="429"/>
    </location>
</feature>
<evidence type="ECO:0000256" key="5">
    <source>
        <dbReference type="PROSITE-ProRule" id="PRU00339"/>
    </source>
</evidence>
<proteinExistence type="predicted"/>
<gene>
    <name evidence="8" type="ORF">UR38_C0002G0057</name>
</gene>
<evidence type="ECO:0000256" key="1">
    <source>
        <dbReference type="ARBA" id="ARBA00004141"/>
    </source>
</evidence>
<reference evidence="8 9" key="1">
    <citation type="journal article" date="2015" name="Nature">
        <title>rRNA introns, odd ribosomes, and small enigmatic genomes across a large radiation of phyla.</title>
        <authorList>
            <person name="Brown C.T."/>
            <person name="Hug L.A."/>
            <person name="Thomas B.C."/>
            <person name="Sharon I."/>
            <person name="Castelle C.J."/>
            <person name="Singh A."/>
            <person name="Wilkins M.J."/>
            <person name="Williams K.H."/>
            <person name="Banfield J.F."/>
        </authorList>
    </citation>
    <scope>NUCLEOTIDE SEQUENCE [LARGE SCALE GENOMIC DNA]</scope>
</reference>
<comment type="caution">
    <text evidence="8">The sequence shown here is derived from an EMBL/GenBank/DDBJ whole genome shotgun (WGS) entry which is preliminary data.</text>
</comment>
<dbReference type="InterPro" id="IPR011990">
    <property type="entry name" value="TPR-like_helical_dom_sf"/>
</dbReference>
<feature type="transmembrane region" description="Helical" evidence="6">
    <location>
        <begin position="25"/>
        <end position="42"/>
    </location>
</feature>
<evidence type="ECO:0000313" key="9">
    <source>
        <dbReference type="Proteomes" id="UP000033995"/>
    </source>
</evidence>
<name>A0A0F9ZUM7_9BACT</name>
<feature type="transmembrane region" description="Helical" evidence="6">
    <location>
        <begin position="231"/>
        <end position="255"/>
    </location>
</feature>
<evidence type="ECO:0000256" key="3">
    <source>
        <dbReference type="ARBA" id="ARBA00022989"/>
    </source>
</evidence>
<keyword evidence="5" id="KW-0802">TPR repeat</keyword>
<dbReference type="InterPro" id="IPR019734">
    <property type="entry name" value="TPR_rpt"/>
</dbReference>
<accession>A0A0F9ZUM7</accession>
<evidence type="ECO:0000256" key="6">
    <source>
        <dbReference type="SAM" id="Phobius"/>
    </source>
</evidence>
<dbReference type="SUPFAM" id="SSF48452">
    <property type="entry name" value="TPR-like"/>
    <property type="match status" value="1"/>
</dbReference>
<feature type="transmembrane region" description="Helical" evidence="6">
    <location>
        <begin position="92"/>
        <end position="109"/>
    </location>
</feature>
<organism evidence="8 9">
    <name type="scientific">Candidatus Woesebacteria bacterium GW2011_GWA2_33_28</name>
    <dbReference type="NCBI Taxonomy" id="1618561"/>
    <lineage>
        <taxon>Bacteria</taxon>
        <taxon>Candidatus Woeseibacteriota</taxon>
    </lineage>
</organism>
<dbReference type="Pfam" id="PF04932">
    <property type="entry name" value="Wzy_C"/>
    <property type="match status" value="1"/>
</dbReference>
<dbReference type="PANTHER" id="PTHR37422">
    <property type="entry name" value="TEICHURONIC ACID BIOSYNTHESIS PROTEIN TUAE"/>
    <property type="match status" value="1"/>
</dbReference>
<dbReference type="Pfam" id="PF13181">
    <property type="entry name" value="TPR_8"/>
    <property type="match status" value="1"/>
</dbReference>
<dbReference type="SMART" id="SM00028">
    <property type="entry name" value="TPR"/>
    <property type="match status" value="3"/>
</dbReference>
<evidence type="ECO:0000256" key="2">
    <source>
        <dbReference type="ARBA" id="ARBA00022692"/>
    </source>
</evidence>
<feature type="transmembrane region" description="Helical" evidence="6">
    <location>
        <begin position="195"/>
        <end position="219"/>
    </location>
</feature>
<evidence type="ECO:0000313" key="8">
    <source>
        <dbReference type="EMBL" id="KKP47954.1"/>
    </source>
</evidence>
<dbReference type="EMBL" id="LBOZ01000002">
    <property type="protein sequence ID" value="KKP47954.1"/>
    <property type="molecule type" value="Genomic_DNA"/>
</dbReference>
<keyword evidence="4 6" id="KW-0472">Membrane</keyword>
<feature type="transmembrane region" description="Helical" evidence="6">
    <location>
        <begin position="69"/>
        <end position="85"/>
    </location>
</feature>
<keyword evidence="2 6" id="KW-0812">Transmembrane</keyword>
<dbReference type="PROSITE" id="PS50005">
    <property type="entry name" value="TPR"/>
    <property type="match status" value="1"/>
</dbReference>
<evidence type="ECO:0000259" key="7">
    <source>
        <dbReference type="Pfam" id="PF04932"/>
    </source>
</evidence>
<feature type="transmembrane region" description="Helical" evidence="6">
    <location>
        <begin position="275"/>
        <end position="300"/>
    </location>
</feature>
<evidence type="ECO:0000256" key="4">
    <source>
        <dbReference type="ARBA" id="ARBA00023136"/>
    </source>
</evidence>
<sequence>MNLGWTESCWVQDVQTRVFSTLGQPNWLAAILVALIPITWAYSMKHIAYSLFSILFFVTLLFTGSRSGLLSFGIEFIIFWGFIFYKNKFKFVKGFLILNFSFLILFFIFSSPFTDYRSLITVSSGPALEVGGTESGTIRKYVWLGAFNVFRSHPILGTGPETFAFSFPVYKPMEHNLTSEWDFIYNKAHNEFLNYLANTGILGFLSYLVIITFTLYVLLKSKRYEFLTGYVGILITNFFGFSVVPVSLLFFLFPAMAVVSSKQDVEWQKLKQSNIMQWVFIVGVIFITYYLLLMISRYWLADIHYNKAKLFNKSGNLPMAKQEILKSLKYSPNEALYINELAVSQGNIDLAKKAVSLSSYNINLRRSLSSIYSRNAKYQEAIDTLKDASKNVPNDPKNYYQIGIYYLKINDLNNAAVYFTKSVELKPNYKDARFALGLTFIDLHEFEKAENELKYILEKIDPKDELTKKYLGEIQ</sequence>
<dbReference type="InterPro" id="IPR007016">
    <property type="entry name" value="O-antigen_ligase-rel_domated"/>
</dbReference>
<feature type="domain" description="O-antigen ligase-related" evidence="7">
    <location>
        <begin position="52"/>
        <end position="208"/>
    </location>
</feature>
<dbReference type="GO" id="GO:0016020">
    <property type="term" value="C:membrane"/>
    <property type="evidence" value="ECO:0007669"/>
    <property type="project" value="UniProtKB-SubCell"/>
</dbReference>
<dbReference type="PANTHER" id="PTHR37422:SF13">
    <property type="entry name" value="LIPOPOLYSACCHARIDE BIOSYNTHESIS PROTEIN PA4999-RELATED"/>
    <property type="match status" value="1"/>
</dbReference>
<dbReference type="AlphaFoldDB" id="A0A0F9ZUM7"/>
<comment type="subcellular location">
    <subcellularLocation>
        <location evidence="1">Membrane</location>
        <topology evidence="1">Multi-pass membrane protein</topology>
    </subcellularLocation>
</comment>
<dbReference type="Proteomes" id="UP000033995">
    <property type="component" value="Unassembled WGS sequence"/>
</dbReference>
<feature type="transmembrane region" description="Helical" evidence="6">
    <location>
        <begin position="47"/>
        <end position="63"/>
    </location>
</feature>
<keyword evidence="3 6" id="KW-1133">Transmembrane helix</keyword>
<protein>
    <recommendedName>
        <fullName evidence="7">O-antigen ligase-related domain-containing protein</fullName>
    </recommendedName>
</protein>
<dbReference type="InterPro" id="IPR051533">
    <property type="entry name" value="WaaL-like"/>
</dbReference>